<dbReference type="PANTHER" id="PTHR43479">
    <property type="entry name" value="ACREF/ENVCD OPERON REPRESSOR-RELATED"/>
    <property type="match status" value="1"/>
</dbReference>
<organism evidence="4 5">
    <name type="scientific">Weissella jogaejeotgali</name>
    <dbReference type="NCBI Taxonomy" id="1631871"/>
    <lineage>
        <taxon>Bacteria</taxon>
        <taxon>Bacillati</taxon>
        <taxon>Bacillota</taxon>
        <taxon>Bacilli</taxon>
        <taxon>Lactobacillales</taxon>
        <taxon>Lactobacillaceae</taxon>
        <taxon>Weissella</taxon>
    </lineage>
</organism>
<evidence type="ECO:0000256" key="2">
    <source>
        <dbReference type="PROSITE-ProRule" id="PRU00335"/>
    </source>
</evidence>
<feature type="domain" description="HTH tetR-type" evidence="3">
    <location>
        <begin position="7"/>
        <end position="67"/>
    </location>
</feature>
<protein>
    <submittedName>
        <fullName evidence="4">Transcriptional regulator, TetR family</fullName>
    </submittedName>
</protein>
<dbReference type="InterPro" id="IPR009057">
    <property type="entry name" value="Homeodomain-like_sf"/>
</dbReference>
<reference evidence="4 5" key="1">
    <citation type="submission" date="2016-02" db="EMBL/GenBank/DDBJ databases">
        <title>Complete Genome Sequence of Weissella jogaejeotgali FOL01.</title>
        <authorList>
            <person name="Lee J.-H."/>
            <person name="Ku H.-J."/>
        </authorList>
    </citation>
    <scope>NUCLEOTIDE SEQUENCE [LARGE SCALE GENOMIC DNA]</scope>
    <source>
        <strain evidence="4 5">FOL01</strain>
    </source>
</reference>
<sequence>MSNLSQQRTKKIILESFGELLTMKNFSEITMTEIAAKALVHRNTVYKYFNDKYDLLSQGVTFLFEDQSINLLHFKQQPFKSLHDVSFSVLDKIITQQQNDHNFNKIIQSNFIELLIQTQNDDKLFWNIGKMVGILLWNEMHENKYDMFNDYQILDNIYQTEKFPEIN</sequence>
<gene>
    <name evidence="4" type="ORF">FOL01_0013</name>
</gene>
<name>A0A1L6R8Q1_9LACO</name>
<evidence type="ECO:0000256" key="1">
    <source>
        <dbReference type="ARBA" id="ARBA00023125"/>
    </source>
</evidence>
<dbReference type="AlphaFoldDB" id="A0A1L6R8Q1"/>
<dbReference type="Pfam" id="PF00440">
    <property type="entry name" value="TetR_N"/>
    <property type="match status" value="1"/>
</dbReference>
<dbReference type="STRING" id="1631871.FOL01_0013"/>
<keyword evidence="5" id="KW-1185">Reference proteome</keyword>
<dbReference type="EMBL" id="CP014332">
    <property type="protein sequence ID" value="APS40872.1"/>
    <property type="molecule type" value="Genomic_DNA"/>
</dbReference>
<dbReference type="GO" id="GO:0003677">
    <property type="term" value="F:DNA binding"/>
    <property type="evidence" value="ECO:0007669"/>
    <property type="project" value="UniProtKB-UniRule"/>
</dbReference>
<dbReference type="Gene3D" id="1.10.357.10">
    <property type="entry name" value="Tetracycline Repressor, domain 2"/>
    <property type="match status" value="1"/>
</dbReference>
<dbReference type="InterPro" id="IPR001647">
    <property type="entry name" value="HTH_TetR"/>
</dbReference>
<feature type="DNA-binding region" description="H-T-H motif" evidence="2">
    <location>
        <begin position="30"/>
        <end position="49"/>
    </location>
</feature>
<dbReference type="RefSeq" id="WP_075268736.1">
    <property type="nucleotide sequence ID" value="NZ_CP014332.1"/>
</dbReference>
<dbReference type="PROSITE" id="PS50977">
    <property type="entry name" value="HTH_TETR_2"/>
    <property type="match status" value="1"/>
</dbReference>
<accession>A0A1L6R8Q1</accession>
<evidence type="ECO:0000313" key="5">
    <source>
        <dbReference type="Proteomes" id="UP000185473"/>
    </source>
</evidence>
<dbReference type="SUPFAM" id="SSF46689">
    <property type="entry name" value="Homeodomain-like"/>
    <property type="match status" value="1"/>
</dbReference>
<keyword evidence="1 2" id="KW-0238">DNA-binding</keyword>
<proteinExistence type="predicted"/>
<dbReference type="InterPro" id="IPR050624">
    <property type="entry name" value="HTH-type_Tx_Regulator"/>
</dbReference>
<dbReference type="KEGG" id="wjo:FOL01_0013"/>
<evidence type="ECO:0000259" key="3">
    <source>
        <dbReference type="PROSITE" id="PS50977"/>
    </source>
</evidence>
<dbReference type="PANTHER" id="PTHR43479:SF7">
    <property type="entry name" value="TETR-FAMILY TRANSCRIPTIONAL REGULATOR"/>
    <property type="match status" value="1"/>
</dbReference>
<dbReference type="Proteomes" id="UP000185473">
    <property type="component" value="Chromosome"/>
</dbReference>
<evidence type="ECO:0000313" key="4">
    <source>
        <dbReference type="EMBL" id="APS40872.1"/>
    </source>
</evidence>